<dbReference type="Proteomes" id="UP000222542">
    <property type="component" value="Unassembled WGS sequence"/>
</dbReference>
<sequence>MTTLIFEDMIGDHHLKAQDLVTPRAQEYAKKTHFEPTIEHIIHQGHEWIIAWSIKNLRIHSFGHLIAHGTIAREPATSTSQPMDNNAINVILAYLDTMSQNLAMANERLDRMVGQRVQVGCPDTLQEEFYSSCELRGKNVIPYTPIDLECCVVASKSQVGVVVALPRVEVLESPFCDTLGIVRLHEDQTLVVGTQALVDPLDDEIDSPRENDLCPSSASTYNLTKVPLPSGESIHILVDTCEKQGKSTFVYKLPTTSENVDNDQSGGKDLEVLDCLENPNCDCLGKDGFACDPLAARGGLCLSEDCSFEREGDMCLEIPSTSSLSISYVGHIPSGDFETSSKCMHENPLFEFGLWNTFLNPLFVHDISNGDKEGLLNLEDGTIGENESGRDLSPWLSLPFDPDNFLGALPLCNIFAKPLVIKVKDVWLYLKCVPPWHVDVVYCTNSNSHVMRMWCLFVFSSFLQGLDSRSNPFQEGEDDTSQMNTLIFEDMIGDHHLKAQELVTPRAQEYARKTHFEPTVEHIIHQGRNFLATMDNIATNVILARLESMSRDIARVNAAVNLRSNFSKDGEDDMAMIMKISVYQDYELENSVLNSLFGLLNEDDKNVLIVVTHGIVSMLVRLLDSSSSPKISSRLSQFSFDREIESFGFE</sequence>
<reference evidence="1 2" key="1">
    <citation type="journal article" date="2014" name="Nat. Genet.">
        <title>Genome sequence of the hot pepper provides insights into the evolution of pungency in Capsicum species.</title>
        <authorList>
            <person name="Kim S."/>
            <person name="Park M."/>
            <person name="Yeom S.I."/>
            <person name="Kim Y.M."/>
            <person name="Lee J.M."/>
            <person name="Lee H.A."/>
            <person name="Seo E."/>
            <person name="Choi J."/>
            <person name="Cheong K."/>
            <person name="Kim K.T."/>
            <person name="Jung K."/>
            <person name="Lee G.W."/>
            <person name="Oh S.K."/>
            <person name="Bae C."/>
            <person name="Kim S.B."/>
            <person name="Lee H.Y."/>
            <person name="Kim S.Y."/>
            <person name="Kim M.S."/>
            <person name="Kang B.C."/>
            <person name="Jo Y.D."/>
            <person name="Yang H.B."/>
            <person name="Jeong H.J."/>
            <person name="Kang W.H."/>
            <person name="Kwon J.K."/>
            <person name="Shin C."/>
            <person name="Lim J.Y."/>
            <person name="Park J.H."/>
            <person name="Huh J.H."/>
            <person name="Kim J.S."/>
            <person name="Kim B.D."/>
            <person name="Cohen O."/>
            <person name="Paran I."/>
            <person name="Suh M.C."/>
            <person name="Lee S.B."/>
            <person name="Kim Y.K."/>
            <person name="Shin Y."/>
            <person name="Noh S.J."/>
            <person name="Park J."/>
            <person name="Seo Y.S."/>
            <person name="Kwon S.Y."/>
            <person name="Kim H.A."/>
            <person name="Park J.M."/>
            <person name="Kim H.J."/>
            <person name="Choi S.B."/>
            <person name="Bosland P.W."/>
            <person name="Reeves G."/>
            <person name="Jo S.H."/>
            <person name="Lee B.W."/>
            <person name="Cho H.T."/>
            <person name="Choi H.S."/>
            <person name="Lee M.S."/>
            <person name="Yu Y."/>
            <person name="Do Choi Y."/>
            <person name="Park B.S."/>
            <person name="van Deynze A."/>
            <person name="Ashrafi H."/>
            <person name="Hill T."/>
            <person name="Kim W.T."/>
            <person name="Pai H.S."/>
            <person name="Ahn H.K."/>
            <person name="Yeam I."/>
            <person name="Giovannoni J.J."/>
            <person name="Rose J.K."/>
            <person name="Sorensen I."/>
            <person name="Lee S.J."/>
            <person name="Kim R.W."/>
            <person name="Choi I.Y."/>
            <person name="Choi B.S."/>
            <person name="Lim J.S."/>
            <person name="Lee Y.H."/>
            <person name="Choi D."/>
        </authorList>
    </citation>
    <scope>NUCLEOTIDE SEQUENCE [LARGE SCALE GENOMIC DNA]</scope>
    <source>
        <strain evidence="2">cv. CM334</strain>
    </source>
</reference>
<proteinExistence type="predicted"/>
<reference evidence="1 2" key="2">
    <citation type="journal article" date="2017" name="Genome Biol.">
        <title>New reference genome sequences of hot pepper reveal the massive evolution of plant disease-resistance genes by retroduplication.</title>
        <authorList>
            <person name="Kim S."/>
            <person name="Park J."/>
            <person name="Yeom S.I."/>
            <person name="Kim Y.M."/>
            <person name="Seo E."/>
            <person name="Kim K.T."/>
            <person name="Kim M.S."/>
            <person name="Lee J.M."/>
            <person name="Cheong K."/>
            <person name="Shin H.S."/>
            <person name="Kim S.B."/>
            <person name="Han K."/>
            <person name="Lee J."/>
            <person name="Park M."/>
            <person name="Lee H.A."/>
            <person name="Lee H.Y."/>
            <person name="Lee Y."/>
            <person name="Oh S."/>
            <person name="Lee J.H."/>
            <person name="Choi E."/>
            <person name="Choi E."/>
            <person name="Lee S.E."/>
            <person name="Jeon J."/>
            <person name="Kim H."/>
            <person name="Choi G."/>
            <person name="Song H."/>
            <person name="Lee J."/>
            <person name="Lee S.C."/>
            <person name="Kwon J.K."/>
            <person name="Lee H.Y."/>
            <person name="Koo N."/>
            <person name="Hong Y."/>
            <person name="Kim R.W."/>
            <person name="Kang W.H."/>
            <person name="Huh J.H."/>
            <person name="Kang B.C."/>
            <person name="Yang T.J."/>
            <person name="Lee Y.H."/>
            <person name="Bennetzen J.L."/>
            <person name="Choi D."/>
        </authorList>
    </citation>
    <scope>NUCLEOTIDE SEQUENCE [LARGE SCALE GENOMIC DNA]</scope>
    <source>
        <strain evidence="2">cv. CM334</strain>
    </source>
</reference>
<protein>
    <submittedName>
        <fullName evidence="1">Uncharacterized protein</fullName>
    </submittedName>
</protein>
<dbReference type="AlphaFoldDB" id="A0A2G2XTM1"/>
<dbReference type="EMBL" id="AYRZ02000779">
    <property type="protein sequence ID" value="PHT60838.1"/>
    <property type="molecule type" value="Genomic_DNA"/>
</dbReference>
<gene>
    <name evidence="1" type="ORF">T459_35311</name>
</gene>
<accession>A0A2G2XTM1</accession>
<keyword evidence="2" id="KW-1185">Reference proteome</keyword>
<comment type="caution">
    <text evidence="1">The sequence shown here is derived from an EMBL/GenBank/DDBJ whole genome shotgun (WGS) entry which is preliminary data.</text>
</comment>
<name>A0A2G2XTM1_CAPAN</name>
<dbReference type="Gramene" id="PHT60838">
    <property type="protein sequence ID" value="PHT60838"/>
    <property type="gene ID" value="T459_35311"/>
</dbReference>
<organism evidence="1 2">
    <name type="scientific">Capsicum annuum</name>
    <name type="common">Capsicum pepper</name>
    <dbReference type="NCBI Taxonomy" id="4072"/>
    <lineage>
        <taxon>Eukaryota</taxon>
        <taxon>Viridiplantae</taxon>
        <taxon>Streptophyta</taxon>
        <taxon>Embryophyta</taxon>
        <taxon>Tracheophyta</taxon>
        <taxon>Spermatophyta</taxon>
        <taxon>Magnoliopsida</taxon>
        <taxon>eudicotyledons</taxon>
        <taxon>Gunneridae</taxon>
        <taxon>Pentapetalae</taxon>
        <taxon>asterids</taxon>
        <taxon>lamiids</taxon>
        <taxon>Solanales</taxon>
        <taxon>Solanaceae</taxon>
        <taxon>Solanoideae</taxon>
        <taxon>Capsiceae</taxon>
        <taxon>Capsicum</taxon>
    </lineage>
</organism>
<evidence type="ECO:0000313" key="2">
    <source>
        <dbReference type="Proteomes" id="UP000222542"/>
    </source>
</evidence>
<evidence type="ECO:0000313" key="1">
    <source>
        <dbReference type="EMBL" id="PHT60838.1"/>
    </source>
</evidence>